<gene>
    <name evidence="5" type="ORF">EYB31_09905</name>
</gene>
<evidence type="ECO:0000259" key="3">
    <source>
        <dbReference type="Pfam" id="PF01408"/>
    </source>
</evidence>
<feature type="domain" description="Gfo/Idh/MocA-like oxidoreductase N-terminal" evidence="3">
    <location>
        <begin position="4"/>
        <end position="121"/>
    </location>
</feature>
<dbReference type="GO" id="GO:0016491">
    <property type="term" value="F:oxidoreductase activity"/>
    <property type="evidence" value="ECO:0007669"/>
    <property type="project" value="UniProtKB-KW"/>
</dbReference>
<evidence type="ECO:0000256" key="1">
    <source>
        <dbReference type="ARBA" id="ARBA00010928"/>
    </source>
</evidence>
<evidence type="ECO:0000259" key="4">
    <source>
        <dbReference type="Pfam" id="PF02894"/>
    </source>
</evidence>
<comment type="caution">
    <text evidence="5">The sequence shown here is derived from an EMBL/GenBank/DDBJ whole genome shotgun (WGS) entry which is preliminary data.</text>
</comment>
<organism evidence="5 6">
    <name type="scientific">Paenibacillus thalictri</name>
    <dbReference type="NCBI Taxonomy" id="2527873"/>
    <lineage>
        <taxon>Bacteria</taxon>
        <taxon>Bacillati</taxon>
        <taxon>Bacillota</taxon>
        <taxon>Bacilli</taxon>
        <taxon>Bacillales</taxon>
        <taxon>Paenibacillaceae</taxon>
        <taxon>Paenibacillus</taxon>
    </lineage>
</organism>
<evidence type="ECO:0000313" key="6">
    <source>
        <dbReference type="Proteomes" id="UP000293142"/>
    </source>
</evidence>
<dbReference type="PANTHER" id="PTHR43708">
    <property type="entry name" value="CONSERVED EXPRESSED OXIDOREDUCTASE (EUROFUNG)"/>
    <property type="match status" value="1"/>
</dbReference>
<dbReference type="NCBIfam" id="NF008607">
    <property type="entry name" value="PRK11579.1"/>
    <property type="match status" value="1"/>
</dbReference>
<dbReference type="EMBL" id="SIRE01000006">
    <property type="protein sequence ID" value="TBL79896.1"/>
    <property type="molecule type" value="Genomic_DNA"/>
</dbReference>
<evidence type="ECO:0000256" key="2">
    <source>
        <dbReference type="ARBA" id="ARBA00023002"/>
    </source>
</evidence>
<reference evidence="5 6" key="1">
    <citation type="submission" date="2019-02" db="EMBL/GenBank/DDBJ databases">
        <title>Paenibacillus sp. nov., isolated from surface-sterilized tissue of Thalictrum simplex L.</title>
        <authorList>
            <person name="Tuo L."/>
        </authorList>
    </citation>
    <scope>NUCLEOTIDE SEQUENCE [LARGE SCALE GENOMIC DNA]</scope>
    <source>
        <strain evidence="5 6">N2SHLJ1</strain>
    </source>
</reference>
<dbReference type="InterPro" id="IPR036291">
    <property type="entry name" value="NAD(P)-bd_dom_sf"/>
</dbReference>
<dbReference type="Proteomes" id="UP000293142">
    <property type="component" value="Unassembled WGS sequence"/>
</dbReference>
<keyword evidence="6" id="KW-1185">Reference proteome</keyword>
<protein>
    <submittedName>
        <fullName evidence="5">Oxidoreductase</fullName>
    </submittedName>
</protein>
<name>A0A4Q9DU71_9BACL</name>
<dbReference type="InterPro" id="IPR000683">
    <property type="entry name" value="Gfo/Idh/MocA-like_OxRdtase_N"/>
</dbReference>
<accession>A0A4Q9DU71</accession>
<sequence>MGNIKVGLIGYGLSGSVFHAPIIRSLKGFELVKVVSSDPDKVHKDLAHVEVVANEEQLLNDAGIELVVIAAPNLQHYDLAKRSLEAGKHTIVEKPFVIESAEGEELIRLAKQKNKIISVYHNRRWDNDFLTIRSLIEHGKLGDIYTYEAHYDRYRPEVRDRWREQSLQGSGVLYDLGSHLIDQALCLFGFPEFVTADVLSQRHEASIDDYFHIVLGYGRMRVILHSGSIVKNPGPHFQIHGSKGSFVKYGLDSQEDALKSGLKPGAPLWGMDREEWYGELTFGEGDTAVKTKVETIPGSYEAYYTGMYEAIRNRQPAPVTAEEALHVIRVIEAAMKSSKEHNTVYF</sequence>
<dbReference type="InterPro" id="IPR051317">
    <property type="entry name" value="Gfo/Idh/MocA_oxidoreduct"/>
</dbReference>
<proteinExistence type="inferred from homology"/>
<evidence type="ECO:0000313" key="5">
    <source>
        <dbReference type="EMBL" id="TBL79896.1"/>
    </source>
</evidence>
<dbReference type="SUPFAM" id="SSF51735">
    <property type="entry name" value="NAD(P)-binding Rossmann-fold domains"/>
    <property type="match status" value="1"/>
</dbReference>
<dbReference type="RefSeq" id="WP_131013142.1">
    <property type="nucleotide sequence ID" value="NZ_SIRE01000006.1"/>
</dbReference>
<dbReference type="Gene3D" id="3.30.360.10">
    <property type="entry name" value="Dihydrodipicolinate Reductase, domain 2"/>
    <property type="match status" value="1"/>
</dbReference>
<dbReference type="PANTHER" id="PTHR43708:SF5">
    <property type="entry name" value="CONSERVED EXPRESSED OXIDOREDUCTASE (EUROFUNG)-RELATED"/>
    <property type="match status" value="1"/>
</dbReference>
<feature type="domain" description="Gfo/Idh/MocA-like oxidoreductase C-terminal" evidence="4">
    <location>
        <begin position="133"/>
        <end position="344"/>
    </location>
</feature>
<dbReference type="InterPro" id="IPR004104">
    <property type="entry name" value="Gfo/Idh/MocA-like_OxRdtase_C"/>
</dbReference>
<dbReference type="Gene3D" id="3.40.50.720">
    <property type="entry name" value="NAD(P)-binding Rossmann-like Domain"/>
    <property type="match status" value="1"/>
</dbReference>
<dbReference type="OrthoDB" id="9815825at2"/>
<dbReference type="Pfam" id="PF01408">
    <property type="entry name" value="GFO_IDH_MocA"/>
    <property type="match status" value="1"/>
</dbReference>
<comment type="similarity">
    <text evidence="1">Belongs to the Gfo/Idh/MocA family.</text>
</comment>
<dbReference type="AlphaFoldDB" id="A0A4Q9DU71"/>
<keyword evidence="2" id="KW-0560">Oxidoreductase</keyword>
<dbReference type="GO" id="GO:0000166">
    <property type="term" value="F:nucleotide binding"/>
    <property type="evidence" value="ECO:0007669"/>
    <property type="project" value="InterPro"/>
</dbReference>
<dbReference type="Pfam" id="PF02894">
    <property type="entry name" value="GFO_IDH_MocA_C"/>
    <property type="match status" value="1"/>
</dbReference>